<organism evidence="2 3">
    <name type="scientific">Sporosarcina globispora</name>
    <name type="common">Bacillus globisporus</name>
    <dbReference type="NCBI Taxonomy" id="1459"/>
    <lineage>
        <taxon>Bacteria</taxon>
        <taxon>Bacillati</taxon>
        <taxon>Bacillota</taxon>
        <taxon>Bacilli</taxon>
        <taxon>Bacillales</taxon>
        <taxon>Caryophanaceae</taxon>
        <taxon>Sporosarcina</taxon>
    </lineage>
</organism>
<dbReference type="RefSeq" id="WP_053436811.1">
    <property type="nucleotide sequence ID" value="NZ_LGUF01000007.1"/>
</dbReference>
<comment type="caution">
    <text evidence="2">The sequence shown here is derived from an EMBL/GenBank/DDBJ whole genome shotgun (WGS) entry which is preliminary data.</text>
</comment>
<dbReference type="InterPro" id="IPR021324">
    <property type="entry name" value="DUF2929"/>
</dbReference>
<evidence type="ECO:0000313" key="2">
    <source>
        <dbReference type="EMBL" id="KON89445.1"/>
    </source>
</evidence>
<dbReference type="EMBL" id="LGUF01000007">
    <property type="protein sequence ID" value="KON89445.1"/>
    <property type="molecule type" value="Genomic_DNA"/>
</dbReference>
<gene>
    <name evidence="2" type="ORF">AF332_23255</name>
</gene>
<dbReference type="STRING" id="1459.AF332_23255"/>
<evidence type="ECO:0000256" key="1">
    <source>
        <dbReference type="SAM" id="Phobius"/>
    </source>
</evidence>
<feature type="transmembrane region" description="Helical" evidence="1">
    <location>
        <begin position="32"/>
        <end position="52"/>
    </location>
</feature>
<keyword evidence="1" id="KW-0472">Membrane</keyword>
<dbReference type="PATRIC" id="fig|1459.3.peg.5127"/>
<protein>
    <submittedName>
        <fullName evidence="2">DeoR faimly transcriptional regulator</fullName>
    </submittedName>
</protein>
<keyword evidence="1" id="KW-1133">Transmembrane helix</keyword>
<proteinExistence type="predicted"/>
<evidence type="ECO:0000313" key="3">
    <source>
        <dbReference type="Proteomes" id="UP000037109"/>
    </source>
</evidence>
<sequence length="63" mass="7088">MRFFWTFFWTFLLVQMLTYVVSSMLGAPYDFVTGTILAVGTTVLIFVVASIIPEGPVEKEGLH</sequence>
<keyword evidence="3" id="KW-1185">Reference proteome</keyword>
<accession>A0A0M0GHR3</accession>
<keyword evidence="1" id="KW-0812">Transmembrane</keyword>
<dbReference type="Pfam" id="PF11151">
    <property type="entry name" value="DUF2929"/>
    <property type="match status" value="1"/>
</dbReference>
<dbReference type="AlphaFoldDB" id="A0A0M0GHR3"/>
<dbReference type="OrthoDB" id="2440739at2"/>
<reference evidence="3" key="1">
    <citation type="submission" date="2015-07" db="EMBL/GenBank/DDBJ databases">
        <title>Fjat-10036 dsm4.</title>
        <authorList>
            <person name="Liu B."/>
            <person name="Wang J."/>
            <person name="Zhu Y."/>
            <person name="Liu G."/>
            <person name="Chen Q."/>
            <person name="Chen Z."/>
            <person name="Lan J."/>
            <person name="Che J."/>
            <person name="Ge C."/>
            <person name="Shi H."/>
            <person name="Pan Z."/>
            <person name="Liu X."/>
        </authorList>
    </citation>
    <scope>NUCLEOTIDE SEQUENCE [LARGE SCALE GENOMIC DNA]</scope>
    <source>
        <strain evidence="3">DSM 4</strain>
    </source>
</reference>
<dbReference type="Proteomes" id="UP000037109">
    <property type="component" value="Unassembled WGS sequence"/>
</dbReference>
<name>A0A0M0GHR3_SPOGL</name>